<dbReference type="InterPro" id="IPR001031">
    <property type="entry name" value="Thioesterase"/>
</dbReference>
<dbReference type="AlphaFoldDB" id="G9N1F3"/>
<dbReference type="VEuPathDB" id="FungiDB:TRIVIDRAFT_46311"/>
<dbReference type="InterPro" id="IPR029058">
    <property type="entry name" value="AB_hydrolase_fold"/>
</dbReference>
<keyword evidence="4" id="KW-1185">Reference proteome</keyword>
<sequence>MKRCTVLRPNSFGTLGLRQAQRWHSYDKASLTREALLQKVEAGLGRDADGESLKVNPEAKTISTAAGDLPISPIFDPAWMQARRKTAKAAPGPPLGRFRRKLANNPFAQALATPIRRCPSSATSLPRYFLQDFELIKHPTSGAPWWAPGPLSFEHVQPMKRLDEAQANTIGNGHDGEAPAPEPMSAPVAGRKDNAIDSEKDVRRQRRAPITSYMLNRKLLVDMVGGPNKKYLAMLLAARSGMAIAPDSKTAVWREDMGDVLLQMMRQQATDALATRGNRLHEPKHKFIEPCANWKDVESVRLRGCVLWLPEKKKDVADQYATLDIEGAQYGKKMVVHNLHWLLGEREVQRLRDSAQLFRDGEIFVLKQWPSTSVMKLHLLLWRLHGYLAEPASSIDFLSTMRGANPELIQPEDWARPNKPSYNTPVFLIHDGGGTTFAYHCLEILGRYIYGIHNPYFYTGEVFEGGIPEMGRIYAKWIRDTVLEKGFPAQRRNHDGTISIMLGGWSLGGLLSMEVARQLADDDVVRVSGILMIDSIYPGNEEDTSSDEASTDRDGLTQNQILSRRCMAEAVRMVRQWRLPEWPGRLYNRRPRVVLLRAKEYVPTKDGRIVGLDLNREDDLLGWGDYDEEMFCDVLDVDGHHFDMFAFERIDAMTKSIKKGLDRLEECSQMMMFSDSW</sequence>
<dbReference type="SUPFAM" id="SSF53474">
    <property type="entry name" value="alpha/beta-Hydrolases"/>
    <property type="match status" value="1"/>
</dbReference>
<protein>
    <recommendedName>
        <fullName evidence="2">Thioesterase domain-containing protein</fullName>
    </recommendedName>
</protein>
<organism evidence="3 4">
    <name type="scientific">Hypocrea virens (strain Gv29-8 / FGSC 10586)</name>
    <name type="common">Gliocladium virens</name>
    <name type="synonym">Trichoderma virens</name>
    <dbReference type="NCBI Taxonomy" id="413071"/>
    <lineage>
        <taxon>Eukaryota</taxon>
        <taxon>Fungi</taxon>
        <taxon>Dikarya</taxon>
        <taxon>Ascomycota</taxon>
        <taxon>Pezizomycotina</taxon>
        <taxon>Sordariomycetes</taxon>
        <taxon>Hypocreomycetidae</taxon>
        <taxon>Hypocreales</taxon>
        <taxon>Hypocreaceae</taxon>
        <taxon>Trichoderma</taxon>
    </lineage>
</organism>
<dbReference type="Pfam" id="PF00975">
    <property type="entry name" value="Thioesterase"/>
    <property type="match status" value="1"/>
</dbReference>
<dbReference type="OrthoDB" id="3363286at2759"/>
<dbReference type="GeneID" id="25794520"/>
<dbReference type="Gene3D" id="3.40.50.1820">
    <property type="entry name" value="alpha/beta hydrolase"/>
    <property type="match status" value="1"/>
</dbReference>
<evidence type="ECO:0000313" key="3">
    <source>
        <dbReference type="EMBL" id="EHK19583.1"/>
    </source>
</evidence>
<gene>
    <name evidence="3" type="ORF">TRIVIDRAFT_46311</name>
</gene>
<name>G9N1F3_HYPVG</name>
<reference evidence="3 4" key="1">
    <citation type="journal article" date="2011" name="Genome Biol.">
        <title>Comparative genome sequence analysis underscores mycoparasitism as the ancestral life style of Trichoderma.</title>
        <authorList>
            <person name="Kubicek C.P."/>
            <person name="Herrera-Estrella A."/>
            <person name="Seidl-Seiboth V."/>
            <person name="Martinez D.A."/>
            <person name="Druzhinina I.S."/>
            <person name="Thon M."/>
            <person name="Zeilinger S."/>
            <person name="Casas-Flores S."/>
            <person name="Horwitz B.A."/>
            <person name="Mukherjee P.K."/>
            <person name="Mukherjee M."/>
            <person name="Kredics L."/>
            <person name="Alcaraz L.D."/>
            <person name="Aerts A."/>
            <person name="Antal Z."/>
            <person name="Atanasova L."/>
            <person name="Cervantes-Badillo M.G."/>
            <person name="Challacombe J."/>
            <person name="Chertkov O."/>
            <person name="McCluskey K."/>
            <person name="Coulpier F."/>
            <person name="Deshpande N."/>
            <person name="von Doehren H."/>
            <person name="Ebbole D.J."/>
            <person name="Esquivel-Naranjo E.U."/>
            <person name="Fekete E."/>
            <person name="Flipphi M."/>
            <person name="Glaser F."/>
            <person name="Gomez-Rodriguez E.Y."/>
            <person name="Gruber S."/>
            <person name="Han C."/>
            <person name="Henrissat B."/>
            <person name="Hermosa R."/>
            <person name="Hernandez-Onate M."/>
            <person name="Karaffa L."/>
            <person name="Kosti I."/>
            <person name="Le Crom S."/>
            <person name="Lindquist E."/>
            <person name="Lucas S."/>
            <person name="Luebeck M."/>
            <person name="Luebeck P.S."/>
            <person name="Margeot A."/>
            <person name="Metz B."/>
            <person name="Misra M."/>
            <person name="Nevalainen H."/>
            <person name="Omann M."/>
            <person name="Packer N."/>
            <person name="Perrone G."/>
            <person name="Uresti-Rivera E.E."/>
            <person name="Salamov A."/>
            <person name="Schmoll M."/>
            <person name="Seiboth B."/>
            <person name="Shapiro H."/>
            <person name="Sukno S."/>
            <person name="Tamayo-Ramos J.A."/>
            <person name="Tisch D."/>
            <person name="Wiest A."/>
            <person name="Wilkinson H.H."/>
            <person name="Zhang M."/>
            <person name="Coutinho P.M."/>
            <person name="Kenerley C.M."/>
            <person name="Monte E."/>
            <person name="Baker S.E."/>
            <person name="Grigoriev I.V."/>
        </authorList>
    </citation>
    <scope>NUCLEOTIDE SEQUENCE [LARGE SCALE GENOMIC DNA]</scope>
    <source>
        <strain evidence="4">Gv29-8 / FGSC 10586</strain>
    </source>
</reference>
<comment type="caution">
    <text evidence="3">The sequence shown here is derived from an EMBL/GenBank/DDBJ whole genome shotgun (WGS) entry which is preliminary data.</text>
</comment>
<dbReference type="eggNOG" id="ENOG502S8NC">
    <property type="taxonomic scope" value="Eukaryota"/>
</dbReference>
<dbReference type="HOGENOM" id="CLU_026312_0_0_1"/>
<feature type="domain" description="Thioesterase" evidence="2">
    <location>
        <begin position="502"/>
        <end position="560"/>
    </location>
</feature>
<dbReference type="OMA" id="AWMQARR"/>
<dbReference type="EMBL" id="ABDF02000083">
    <property type="protein sequence ID" value="EHK19583.1"/>
    <property type="molecule type" value="Genomic_DNA"/>
</dbReference>
<proteinExistence type="predicted"/>
<evidence type="ECO:0000313" key="4">
    <source>
        <dbReference type="Proteomes" id="UP000007115"/>
    </source>
</evidence>
<dbReference type="RefSeq" id="XP_013953781.1">
    <property type="nucleotide sequence ID" value="XM_014098306.1"/>
</dbReference>
<accession>G9N1F3</accession>
<dbReference type="STRING" id="413071.G9N1F3"/>
<evidence type="ECO:0000256" key="1">
    <source>
        <dbReference type="SAM" id="MobiDB-lite"/>
    </source>
</evidence>
<evidence type="ECO:0000259" key="2">
    <source>
        <dbReference type="Pfam" id="PF00975"/>
    </source>
</evidence>
<feature type="region of interest" description="Disordered" evidence="1">
    <location>
        <begin position="171"/>
        <end position="190"/>
    </location>
</feature>
<dbReference type="InParanoid" id="G9N1F3"/>
<dbReference type="Proteomes" id="UP000007115">
    <property type="component" value="Unassembled WGS sequence"/>
</dbReference>